<protein>
    <recommendedName>
        <fullName evidence="4">DUF3109 family protein</fullName>
    </recommendedName>
</protein>
<dbReference type="RefSeq" id="WP_245705473.1">
    <property type="nucleotide sequence ID" value="NZ_FNBN01000004.1"/>
</dbReference>
<comment type="similarity">
    <text evidence="1">Belongs to the Rv0495c family.</text>
</comment>
<reference evidence="3" key="1">
    <citation type="submission" date="2016-10" db="EMBL/GenBank/DDBJ databases">
        <authorList>
            <person name="Varghese N."/>
            <person name="Submissions S."/>
        </authorList>
    </citation>
    <scope>NUCLEOTIDE SEQUENCE [LARGE SCALE GENOMIC DNA]</scope>
    <source>
        <strain evidence="3">DSM 527</strain>
    </source>
</reference>
<name>A0A1G7USD0_CHIFI</name>
<dbReference type="Proteomes" id="UP000199045">
    <property type="component" value="Unassembled WGS sequence"/>
</dbReference>
<evidence type="ECO:0000313" key="2">
    <source>
        <dbReference type="EMBL" id="SDG50396.1"/>
    </source>
</evidence>
<dbReference type="STRING" id="104663.SAMN04488121_104492"/>
<gene>
    <name evidence="2" type="ORF">SAMN04488121_104492</name>
</gene>
<dbReference type="Pfam" id="PF11307">
    <property type="entry name" value="DUF3109"/>
    <property type="match status" value="1"/>
</dbReference>
<dbReference type="EMBL" id="FNBN01000004">
    <property type="protein sequence ID" value="SDG50396.1"/>
    <property type="molecule type" value="Genomic_DNA"/>
</dbReference>
<organism evidence="2 3">
    <name type="scientific">Chitinophaga filiformis</name>
    <name type="common">Myxococcus filiformis</name>
    <name type="synonym">Flexibacter filiformis</name>
    <dbReference type="NCBI Taxonomy" id="104663"/>
    <lineage>
        <taxon>Bacteria</taxon>
        <taxon>Pseudomonadati</taxon>
        <taxon>Bacteroidota</taxon>
        <taxon>Chitinophagia</taxon>
        <taxon>Chitinophagales</taxon>
        <taxon>Chitinophagaceae</taxon>
        <taxon>Chitinophaga</taxon>
    </lineage>
</organism>
<proteinExistence type="inferred from homology"/>
<evidence type="ECO:0000313" key="3">
    <source>
        <dbReference type="Proteomes" id="UP000199045"/>
    </source>
</evidence>
<evidence type="ECO:0008006" key="4">
    <source>
        <dbReference type="Google" id="ProtNLM"/>
    </source>
</evidence>
<accession>A0A1G7USD0</accession>
<dbReference type="AlphaFoldDB" id="A0A1G7USD0"/>
<sequence length="203" mass="22912">MPTHPAAGHGFYMIIIDDKYISDELIEEKFVCNLGACKGACCVAGDCGAPLDKEEVKILKKIYPKIKSYLRPDGIAEIEQTGTNTIDDEYGYVTPIVNKGICAYATIDSHGIVGCGIEKAFNDGVIDYKKPISCHLYPIRVKKYESFEALNYDRWDVCKPACKNGRSLRVPVYRFLRDALIRKYGEEFYQVLDKIATKQYKAE</sequence>
<dbReference type="InterPro" id="IPR021458">
    <property type="entry name" value="Rv0495c"/>
</dbReference>
<evidence type="ECO:0000256" key="1">
    <source>
        <dbReference type="ARBA" id="ARBA00093770"/>
    </source>
</evidence>